<organism evidence="2 3">
    <name type="scientific">Roseovarius nubinhibens (strain ATCC BAA-591 / DSM 15170 / ISM)</name>
    <dbReference type="NCBI Taxonomy" id="89187"/>
    <lineage>
        <taxon>Bacteria</taxon>
        <taxon>Pseudomonadati</taxon>
        <taxon>Pseudomonadota</taxon>
        <taxon>Alphaproteobacteria</taxon>
        <taxon>Rhodobacterales</taxon>
        <taxon>Roseobacteraceae</taxon>
        <taxon>Roseovarius</taxon>
    </lineage>
</organism>
<evidence type="ECO:0000256" key="1">
    <source>
        <dbReference type="SAM" id="Phobius"/>
    </source>
</evidence>
<keyword evidence="1" id="KW-1133">Transmembrane helix</keyword>
<gene>
    <name evidence="2" type="ORF">ISM_12945</name>
</gene>
<comment type="caution">
    <text evidence="2">The sequence shown here is derived from an EMBL/GenBank/DDBJ whole genome shotgun (WGS) entry which is preliminary data.</text>
</comment>
<name>A3SMT3_ROSNI</name>
<sequence>MTEPMQITMRASAPRRYFGLAMLAGLGGLLLYLALNGEGQTLGIKVFLIALGALALYVTQRMFRATEQAIILDETGLQSGDGEMIAELDQIDRVDRGAFAFKPSNGFIVILKEAQKPRWEPGMWWRLGRRVGIGGVTGAAEAKAMAEVISGQILARQNSE</sequence>
<keyword evidence="1" id="KW-0812">Transmembrane</keyword>
<evidence type="ECO:0000313" key="2">
    <source>
        <dbReference type="EMBL" id="EAP75773.1"/>
    </source>
</evidence>
<dbReference type="OrthoDB" id="7862519at2"/>
<keyword evidence="3" id="KW-1185">Reference proteome</keyword>
<proteinExistence type="predicted"/>
<protein>
    <submittedName>
        <fullName evidence="2">Uncharacterized protein</fullName>
    </submittedName>
</protein>
<dbReference type="EMBL" id="AALY01000002">
    <property type="protein sequence ID" value="EAP75773.1"/>
    <property type="molecule type" value="Genomic_DNA"/>
</dbReference>
<dbReference type="STRING" id="89187.ISM_12945"/>
<dbReference type="Proteomes" id="UP000005954">
    <property type="component" value="Unassembled WGS sequence"/>
</dbReference>
<dbReference type="RefSeq" id="WP_009814598.1">
    <property type="nucleotide sequence ID" value="NZ_CH724156.1"/>
</dbReference>
<dbReference type="HOGENOM" id="CLU_114544_0_0_5"/>
<reference evidence="2 3" key="1">
    <citation type="submission" date="2005-12" db="EMBL/GenBank/DDBJ databases">
        <authorList>
            <person name="Moran M.A."/>
            <person name="Ferriera S."/>
            <person name="Johnson J."/>
            <person name="Kravitz S."/>
            <person name="Halpern A."/>
            <person name="Remington K."/>
            <person name="Beeson K."/>
            <person name="Tran B."/>
            <person name="Rogers Y.-H."/>
            <person name="Friedman R."/>
            <person name="Venter J.C."/>
        </authorList>
    </citation>
    <scope>NUCLEOTIDE SEQUENCE [LARGE SCALE GENOMIC DNA]</scope>
    <source>
        <strain evidence="3">ATCC BAA-591 / DSM 15170 / ISM</strain>
    </source>
</reference>
<feature type="transmembrane region" description="Helical" evidence="1">
    <location>
        <begin position="41"/>
        <end position="58"/>
    </location>
</feature>
<feature type="transmembrane region" description="Helical" evidence="1">
    <location>
        <begin position="17"/>
        <end position="35"/>
    </location>
</feature>
<dbReference type="eggNOG" id="ENOG5032RXY">
    <property type="taxonomic scope" value="Bacteria"/>
</dbReference>
<dbReference type="AlphaFoldDB" id="A3SMT3"/>
<accession>A3SMT3</accession>
<keyword evidence="1" id="KW-0472">Membrane</keyword>
<evidence type="ECO:0000313" key="3">
    <source>
        <dbReference type="Proteomes" id="UP000005954"/>
    </source>
</evidence>